<name>A0A0E9WET5_ANGAN</name>
<organism evidence="1">
    <name type="scientific">Anguilla anguilla</name>
    <name type="common">European freshwater eel</name>
    <name type="synonym">Muraena anguilla</name>
    <dbReference type="NCBI Taxonomy" id="7936"/>
    <lineage>
        <taxon>Eukaryota</taxon>
        <taxon>Metazoa</taxon>
        <taxon>Chordata</taxon>
        <taxon>Craniata</taxon>
        <taxon>Vertebrata</taxon>
        <taxon>Euteleostomi</taxon>
        <taxon>Actinopterygii</taxon>
        <taxon>Neopterygii</taxon>
        <taxon>Teleostei</taxon>
        <taxon>Anguilliformes</taxon>
        <taxon>Anguillidae</taxon>
        <taxon>Anguilla</taxon>
    </lineage>
</organism>
<evidence type="ECO:0000313" key="1">
    <source>
        <dbReference type="EMBL" id="JAH88008.1"/>
    </source>
</evidence>
<reference evidence="1" key="1">
    <citation type="submission" date="2014-11" db="EMBL/GenBank/DDBJ databases">
        <authorList>
            <person name="Amaro Gonzalez C."/>
        </authorList>
    </citation>
    <scope>NUCLEOTIDE SEQUENCE</scope>
</reference>
<protein>
    <submittedName>
        <fullName evidence="1">Uncharacterized protein</fullName>
    </submittedName>
</protein>
<dbReference type="AlphaFoldDB" id="A0A0E9WET5"/>
<reference evidence="1" key="2">
    <citation type="journal article" date="2015" name="Fish Shellfish Immunol.">
        <title>Early steps in the European eel (Anguilla anguilla)-Vibrio vulnificus interaction in the gills: Role of the RtxA13 toxin.</title>
        <authorList>
            <person name="Callol A."/>
            <person name="Pajuelo D."/>
            <person name="Ebbesson L."/>
            <person name="Teles M."/>
            <person name="MacKenzie S."/>
            <person name="Amaro C."/>
        </authorList>
    </citation>
    <scope>NUCLEOTIDE SEQUENCE</scope>
</reference>
<accession>A0A0E9WET5</accession>
<proteinExistence type="predicted"/>
<sequence length="45" mass="5084">MSFILDTSSVRTLSKMEPTPALWALLRWTCSPVASRIPSFTVTER</sequence>
<dbReference type="EMBL" id="GBXM01020569">
    <property type="protein sequence ID" value="JAH88008.1"/>
    <property type="molecule type" value="Transcribed_RNA"/>
</dbReference>